<evidence type="ECO:0000313" key="7">
    <source>
        <dbReference type="EMBL" id="XBP73239.1"/>
    </source>
</evidence>
<accession>A0AAU7M053</accession>
<dbReference type="NCBIfam" id="NF033527">
    <property type="entry name" value="transpos_Tn3"/>
    <property type="match status" value="1"/>
</dbReference>
<feature type="domain" description="DUF4158" evidence="6">
    <location>
        <begin position="2"/>
        <end position="165"/>
    </location>
</feature>
<evidence type="ECO:0000259" key="6">
    <source>
        <dbReference type="Pfam" id="PF13700"/>
    </source>
</evidence>
<evidence type="ECO:0000256" key="2">
    <source>
        <dbReference type="ARBA" id="ARBA00022578"/>
    </source>
</evidence>
<dbReference type="AlphaFoldDB" id="A0AAU7M053"/>
<dbReference type="GO" id="GO:0006313">
    <property type="term" value="P:DNA transposition"/>
    <property type="evidence" value="ECO:0007669"/>
    <property type="project" value="InterPro"/>
</dbReference>
<gene>
    <name evidence="7" type="ORF">ABLV49_25115</name>
</gene>
<evidence type="ECO:0000256" key="3">
    <source>
        <dbReference type="ARBA" id="ARBA00023125"/>
    </source>
</evidence>
<keyword evidence="4" id="KW-0233">DNA recombination</keyword>
<dbReference type="InterPro" id="IPR025296">
    <property type="entry name" value="DUF4158"/>
</dbReference>
<dbReference type="EMBL" id="CP157679">
    <property type="protein sequence ID" value="XBP73239.1"/>
    <property type="molecule type" value="Genomic_DNA"/>
</dbReference>
<dbReference type="InterPro" id="IPR002513">
    <property type="entry name" value="Tn3_Tnp_DDE_dom"/>
</dbReference>
<organism evidence="7">
    <name type="scientific">Polaromonas hydrogenivorans</name>
    <dbReference type="NCBI Taxonomy" id="335476"/>
    <lineage>
        <taxon>Bacteria</taxon>
        <taxon>Pseudomonadati</taxon>
        <taxon>Pseudomonadota</taxon>
        <taxon>Betaproteobacteria</taxon>
        <taxon>Burkholderiales</taxon>
        <taxon>Comamonadaceae</taxon>
        <taxon>Polaromonas</taxon>
    </lineage>
</organism>
<comment type="similarity">
    <text evidence="1">Belongs to the transposase 7 family.</text>
</comment>
<evidence type="ECO:0000259" key="5">
    <source>
        <dbReference type="Pfam" id="PF01526"/>
    </source>
</evidence>
<protein>
    <submittedName>
        <fullName evidence="7">Tn3 family transposase</fullName>
    </submittedName>
</protein>
<reference evidence="7" key="1">
    <citation type="submission" date="2024-05" db="EMBL/GenBank/DDBJ databases">
        <authorList>
            <person name="Bunk B."/>
            <person name="Swiderski J."/>
            <person name="Sproer C."/>
            <person name="Thiel V."/>
        </authorList>
    </citation>
    <scope>NUCLEOTIDE SEQUENCE</scope>
    <source>
        <strain evidence="7">DSM 17735</strain>
        <plasmid evidence="7">p4</plasmid>
    </source>
</reference>
<dbReference type="Pfam" id="PF01526">
    <property type="entry name" value="DDE_Tnp_Tn3"/>
    <property type="match status" value="1"/>
</dbReference>
<dbReference type="GO" id="GO:0004803">
    <property type="term" value="F:transposase activity"/>
    <property type="evidence" value="ECO:0007669"/>
    <property type="project" value="InterPro"/>
</dbReference>
<dbReference type="GO" id="GO:0003677">
    <property type="term" value="F:DNA binding"/>
    <property type="evidence" value="ECO:0007669"/>
    <property type="project" value="UniProtKB-KW"/>
</dbReference>
<evidence type="ECO:0000256" key="1">
    <source>
        <dbReference type="ARBA" id="ARBA00009402"/>
    </source>
</evidence>
<name>A0AAU7M053_9BURK</name>
<keyword evidence="2" id="KW-0815">Transposition</keyword>
<feature type="domain" description="Tn3 transposase DDE" evidence="5">
    <location>
        <begin position="583"/>
        <end position="969"/>
    </location>
</feature>
<dbReference type="Pfam" id="PF13700">
    <property type="entry name" value="DUF4158"/>
    <property type="match status" value="1"/>
</dbReference>
<proteinExistence type="inferred from homology"/>
<sequence length="987" mass="111684">MSSIHETAYPRFKPEITPRELADVYTPSQEEQAFARRQGRTVRGRLAVLVLVKTAQRLGYFVKLAEVPPSIVAHIATCLATKPLAKIEMRDFDLDSERQRLLEQVRRFLGIQAVTGATTGVIESAAREAAQTKHELADIINVVIEQLVRQRFELPGFSTLFRTARRIRAQVNDESFSMLSAALSPALKHEIDDLFMVNAGATSGWLRLKREPKKPTNPEVRAYLEHLAWLKAWVARLPAIDHIAAPKLHQYVLEARALDAADIKATKPAKRYALAVVLIHAQLRQALDDAADILLRKVRKLHATGAEQLERYFTEHRLRAEKLIATLRDVLKAFEAGAMDAERGGRIASAIEGESAQLLAQCDEHMAYAADNYFPFMMASYQAQRPLLLNCLSLLALASTHSDQTLVQAIAFVLQHRSSHKEHLPVDEAALGLQWLPDKWRRIVVQENEQGKPASVHRKYFELCVLSEVTRELQSGDLYVRHSEQYGDYREQLIGWDTFESQVADYGAMLALPTEAGAFVAQLRQRLMDTAERVDGAFPDNEHAAFVGEELVIRRHSKEAASAALLRVDQQLAARLAPKNILDILVEGERWLDLHKLFGPLSGFEGKIDNPRLRFVTTLFCYGCNLGPTQTARSVKDLSRKQVAWLNLHHMTEERLEKALVQVINAYNKFLLPKYWGSGETASADGTQWNLYEQNLLAESHIRYGGYGGIGYYHVSDRYIALFSHFIPCGVYEAVYILDGLIKNESDVQPDTVHGDTHAQSTPAFGLAYLLGIRLMPRIRQLKKLVFFRPDKKTRYRHIDALFGESIDWSLISTHLPDMLRVALSIKAGKITPSALLRRLGTASRKNKLYFAFRELGRVVRTQFLLDYIGDVELRRTIHAATCKSEEFNQFTKWLFFGGEGVIAQNVRHEQRKVIKYNQLVANLVILHNVEAMTRVLKEIQAEGFVVNAAVLGGLAPYRIEHINRFGDYSLDLERQVPPMQFETILI</sequence>
<evidence type="ECO:0000256" key="4">
    <source>
        <dbReference type="ARBA" id="ARBA00023172"/>
    </source>
</evidence>
<geneLocation type="plasmid" evidence="7">
    <name>p4</name>
</geneLocation>
<keyword evidence="7" id="KW-0614">Plasmid</keyword>
<dbReference type="RefSeq" id="WP_349283306.1">
    <property type="nucleotide sequence ID" value="NZ_CBCSCU010000015.1"/>
</dbReference>
<dbReference type="InterPro" id="IPR047653">
    <property type="entry name" value="Tn3-like_transpos"/>
</dbReference>
<keyword evidence="3" id="KW-0238">DNA-binding</keyword>